<protein>
    <submittedName>
        <fullName evidence="2">Uncharacterized protein</fullName>
    </submittedName>
</protein>
<accession>A0ABP6N1U8</accession>
<comment type="caution">
    <text evidence="2">The sequence shown here is derived from an EMBL/GenBank/DDBJ whole genome shotgun (WGS) entry which is preliminary data.</text>
</comment>
<gene>
    <name evidence="2" type="ORF">GCM10010449_63360</name>
</gene>
<feature type="region of interest" description="Disordered" evidence="1">
    <location>
        <begin position="28"/>
        <end position="53"/>
    </location>
</feature>
<organism evidence="2 3">
    <name type="scientific">Streptomyces rectiviolaceus</name>
    <dbReference type="NCBI Taxonomy" id="332591"/>
    <lineage>
        <taxon>Bacteria</taxon>
        <taxon>Bacillati</taxon>
        <taxon>Actinomycetota</taxon>
        <taxon>Actinomycetes</taxon>
        <taxon>Kitasatosporales</taxon>
        <taxon>Streptomycetaceae</taxon>
        <taxon>Streptomyces</taxon>
    </lineage>
</organism>
<proteinExistence type="predicted"/>
<name>A0ABP6N1U8_9ACTN</name>
<evidence type="ECO:0000256" key="1">
    <source>
        <dbReference type="SAM" id="MobiDB-lite"/>
    </source>
</evidence>
<sequence>MSRFGARTGPREGVVRYVIEVFRSPGGVHGNISTTDVVDEGEEKEEKGDTSRCTPFHGWLELLSLLEPPPDAPYAETGEPASAADGDSCDA</sequence>
<feature type="region of interest" description="Disordered" evidence="1">
    <location>
        <begin position="67"/>
        <end position="91"/>
    </location>
</feature>
<dbReference type="Proteomes" id="UP001501637">
    <property type="component" value="Unassembled WGS sequence"/>
</dbReference>
<keyword evidence="3" id="KW-1185">Reference proteome</keyword>
<evidence type="ECO:0000313" key="2">
    <source>
        <dbReference type="EMBL" id="GAA3133845.1"/>
    </source>
</evidence>
<reference evidence="3" key="1">
    <citation type="journal article" date="2019" name="Int. J. Syst. Evol. Microbiol.">
        <title>The Global Catalogue of Microorganisms (GCM) 10K type strain sequencing project: providing services to taxonomists for standard genome sequencing and annotation.</title>
        <authorList>
            <consortium name="The Broad Institute Genomics Platform"/>
            <consortium name="The Broad Institute Genome Sequencing Center for Infectious Disease"/>
            <person name="Wu L."/>
            <person name="Ma J."/>
        </authorList>
    </citation>
    <scope>NUCLEOTIDE SEQUENCE [LARGE SCALE GENOMIC DNA]</scope>
    <source>
        <strain evidence="3">JCM 9092</strain>
    </source>
</reference>
<evidence type="ECO:0000313" key="3">
    <source>
        <dbReference type="Proteomes" id="UP001501637"/>
    </source>
</evidence>
<dbReference type="EMBL" id="BAAAUG010000133">
    <property type="protein sequence ID" value="GAA3133845.1"/>
    <property type="molecule type" value="Genomic_DNA"/>
</dbReference>